<dbReference type="SUPFAM" id="SSF53098">
    <property type="entry name" value="Ribonuclease H-like"/>
    <property type="match status" value="1"/>
</dbReference>
<gene>
    <name evidence="3" type="ORF">PMACD_LOCUS12353</name>
</gene>
<dbReference type="GO" id="GO:0004527">
    <property type="term" value="F:exonuclease activity"/>
    <property type="evidence" value="ECO:0007669"/>
    <property type="project" value="InterPro"/>
</dbReference>
<dbReference type="InterPro" id="IPR012337">
    <property type="entry name" value="RNaseH-like_sf"/>
</dbReference>
<name>A0A821VSJ9_9NEOP</name>
<keyword evidence="1" id="KW-0540">Nuclease</keyword>
<dbReference type="PANTHER" id="PTHR12801">
    <property type="entry name" value="RNA EXONUCLEASE REXO1 / RECO3 FAMILY MEMBER-RELATED"/>
    <property type="match status" value="1"/>
</dbReference>
<dbReference type="InterPro" id="IPR036397">
    <property type="entry name" value="RNaseH_sf"/>
</dbReference>
<dbReference type="GO" id="GO:0005634">
    <property type="term" value="C:nucleus"/>
    <property type="evidence" value="ECO:0007669"/>
    <property type="project" value="TreeGrafter"/>
</dbReference>
<accession>A0A821VSJ9</accession>
<evidence type="ECO:0000313" key="3">
    <source>
        <dbReference type="EMBL" id="CAF4913430.1"/>
    </source>
</evidence>
<dbReference type="Proteomes" id="UP000663880">
    <property type="component" value="Unassembled WGS sequence"/>
</dbReference>
<proteinExistence type="predicted"/>
<organism evidence="3 4">
    <name type="scientific">Pieris macdunnoughi</name>
    <dbReference type="NCBI Taxonomy" id="345717"/>
    <lineage>
        <taxon>Eukaryota</taxon>
        <taxon>Metazoa</taxon>
        <taxon>Ecdysozoa</taxon>
        <taxon>Arthropoda</taxon>
        <taxon>Hexapoda</taxon>
        <taxon>Insecta</taxon>
        <taxon>Pterygota</taxon>
        <taxon>Neoptera</taxon>
        <taxon>Endopterygota</taxon>
        <taxon>Lepidoptera</taxon>
        <taxon>Glossata</taxon>
        <taxon>Ditrysia</taxon>
        <taxon>Papilionoidea</taxon>
        <taxon>Pieridae</taxon>
        <taxon>Pierinae</taxon>
        <taxon>Pieris</taxon>
    </lineage>
</organism>
<evidence type="ECO:0000256" key="2">
    <source>
        <dbReference type="ARBA" id="ARBA00022801"/>
    </source>
</evidence>
<dbReference type="Gene3D" id="3.30.420.10">
    <property type="entry name" value="Ribonuclease H-like superfamily/Ribonuclease H"/>
    <property type="match status" value="1"/>
</dbReference>
<protein>
    <submittedName>
        <fullName evidence="3">Uncharacterized protein</fullName>
    </submittedName>
</protein>
<evidence type="ECO:0000256" key="1">
    <source>
        <dbReference type="ARBA" id="ARBA00022722"/>
    </source>
</evidence>
<dbReference type="AlphaFoldDB" id="A0A821VSJ9"/>
<reference evidence="3" key="1">
    <citation type="submission" date="2021-02" db="EMBL/GenBank/DDBJ databases">
        <authorList>
            <person name="Steward A R."/>
        </authorList>
    </citation>
    <scope>NUCLEOTIDE SEQUENCE</scope>
</reference>
<dbReference type="GO" id="GO:0003676">
    <property type="term" value="F:nucleic acid binding"/>
    <property type="evidence" value="ECO:0007669"/>
    <property type="project" value="InterPro"/>
</dbReference>
<evidence type="ECO:0000313" key="4">
    <source>
        <dbReference type="Proteomes" id="UP000663880"/>
    </source>
</evidence>
<sequence length="118" mass="13769">MVRVFAMDCERVQINKYESRLYRVTVVNEKYNCVMDRHIKPVPDNRHPSCRRQYSSAEPVEEVVLALKKIIKEEDVLVGFYVQKDLHDMGMSHSNVRDMAPYNALLVSAIIYFSKSKS</sequence>
<keyword evidence="4" id="KW-1185">Reference proteome</keyword>
<dbReference type="EMBL" id="CAJOBZ010000047">
    <property type="protein sequence ID" value="CAF4913430.1"/>
    <property type="molecule type" value="Genomic_DNA"/>
</dbReference>
<keyword evidence="2" id="KW-0378">Hydrolase</keyword>
<comment type="caution">
    <text evidence="3">The sequence shown here is derived from an EMBL/GenBank/DDBJ whole genome shotgun (WGS) entry which is preliminary data.</text>
</comment>
<dbReference type="InterPro" id="IPR047021">
    <property type="entry name" value="REXO1/3/4-like"/>
</dbReference>